<dbReference type="SUPFAM" id="SSF50800">
    <property type="entry name" value="PK beta-barrel domain-like"/>
    <property type="match status" value="1"/>
</dbReference>
<dbReference type="InterPro" id="IPR052353">
    <property type="entry name" value="Benzoxazolinone_Detox_Enz"/>
</dbReference>
<dbReference type="InterPro" id="IPR011037">
    <property type="entry name" value="Pyrv_Knase-like_insert_dom_sf"/>
</dbReference>
<sequence length="225" mass="24335">MPPSLVSVNVSLPQDAVWAETGRTAMGKRPVSGPVAVRALGLEGDGTGDRRFHGGPEQAVYAFAREDLDLWAERLGRPIGDGGFAENLTTRGLDVNAAEVGERWRIGSALLEICYVRIPCVNFQAWMGLSGYDNTRWMKRFTAEARPGAYFRVLEEGTIRAGDAIEVVHRPGHGVSVSEMFRALTTDRSLLPRLLVVDALAAKARAKAEEYVARSPASTAEGVPA</sequence>
<feature type="domain" description="MOSC" evidence="1">
    <location>
        <begin position="29"/>
        <end position="168"/>
    </location>
</feature>
<name>A0ABV3T389_9ACTN</name>
<accession>A0ABV3T389</accession>
<reference evidence="2 3" key="1">
    <citation type="submission" date="2024-07" db="EMBL/GenBank/DDBJ databases">
        <authorList>
            <person name="Lee S."/>
            <person name="Kang M."/>
        </authorList>
    </citation>
    <scope>NUCLEOTIDE SEQUENCE [LARGE SCALE GENOMIC DNA]</scope>
    <source>
        <strain evidence="2 3">DS6</strain>
    </source>
</reference>
<evidence type="ECO:0000313" key="2">
    <source>
        <dbReference type="EMBL" id="MEX0429676.1"/>
    </source>
</evidence>
<dbReference type="Proteomes" id="UP001556631">
    <property type="component" value="Unassembled WGS sequence"/>
</dbReference>
<comment type="caution">
    <text evidence="2">The sequence shown here is derived from an EMBL/GenBank/DDBJ whole genome shotgun (WGS) entry which is preliminary data.</text>
</comment>
<keyword evidence="3" id="KW-1185">Reference proteome</keyword>
<dbReference type="PANTHER" id="PTHR30212:SF2">
    <property type="entry name" value="PROTEIN YIIM"/>
    <property type="match status" value="1"/>
</dbReference>
<dbReference type="EMBL" id="JBFPJR010000055">
    <property type="protein sequence ID" value="MEX0429676.1"/>
    <property type="molecule type" value="Genomic_DNA"/>
</dbReference>
<proteinExistence type="predicted"/>
<dbReference type="PANTHER" id="PTHR30212">
    <property type="entry name" value="PROTEIN YIIM"/>
    <property type="match status" value="1"/>
</dbReference>
<evidence type="ECO:0000313" key="3">
    <source>
        <dbReference type="Proteomes" id="UP001556631"/>
    </source>
</evidence>
<dbReference type="Pfam" id="PF03473">
    <property type="entry name" value="MOSC"/>
    <property type="match status" value="1"/>
</dbReference>
<dbReference type="InterPro" id="IPR005302">
    <property type="entry name" value="MoCF_Sase_C"/>
</dbReference>
<dbReference type="Gene3D" id="2.40.33.20">
    <property type="entry name" value="PK beta-barrel domain-like"/>
    <property type="match status" value="1"/>
</dbReference>
<organism evidence="2 3">
    <name type="scientific">Nocardioides eburneus</name>
    <dbReference type="NCBI Taxonomy" id="3231482"/>
    <lineage>
        <taxon>Bacteria</taxon>
        <taxon>Bacillati</taxon>
        <taxon>Actinomycetota</taxon>
        <taxon>Actinomycetes</taxon>
        <taxon>Propionibacteriales</taxon>
        <taxon>Nocardioidaceae</taxon>
        <taxon>Nocardioides</taxon>
    </lineage>
</organism>
<protein>
    <submittedName>
        <fullName evidence="2">MOSC domain-containing protein</fullName>
    </submittedName>
</protein>
<evidence type="ECO:0000259" key="1">
    <source>
        <dbReference type="PROSITE" id="PS51340"/>
    </source>
</evidence>
<gene>
    <name evidence="2" type="ORF">AB3X52_18820</name>
</gene>
<dbReference type="RefSeq" id="WP_367995643.1">
    <property type="nucleotide sequence ID" value="NZ_JBFPJR010000055.1"/>
</dbReference>
<dbReference type="PROSITE" id="PS51340">
    <property type="entry name" value="MOSC"/>
    <property type="match status" value="1"/>
</dbReference>